<feature type="transmembrane region" description="Helical" evidence="8">
    <location>
        <begin position="124"/>
        <end position="145"/>
    </location>
</feature>
<gene>
    <name evidence="10" type="ORF">AK812_SmicGene35582</name>
</gene>
<evidence type="ECO:0000256" key="2">
    <source>
        <dbReference type="ARBA" id="ARBA00022531"/>
    </source>
</evidence>
<dbReference type="AlphaFoldDB" id="A0A1Q9CL50"/>
<dbReference type="GO" id="GO:0009523">
    <property type="term" value="C:photosystem II"/>
    <property type="evidence" value="ECO:0007669"/>
    <property type="project" value="UniProtKB-KW"/>
</dbReference>
<keyword evidence="5" id="KW-0793">Thylakoid</keyword>
<evidence type="ECO:0000256" key="6">
    <source>
        <dbReference type="ARBA" id="ARBA00023136"/>
    </source>
</evidence>
<accession>A0A1Q9CL50</accession>
<keyword evidence="7" id="KW-0604">Photosystem II</keyword>
<organism evidence="10 11">
    <name type="scientific">Symbiodinium microadriaticum</name>
    <name type="common">Dinoflagellate</name>
    <name type="synonym">Zooxanthella microadriatica</name>
    <dbReference type="NCBI Taxonomy" id="2951"/>
    <lineage>
        <taxon>Eukaryota</taxon>
        <taxon>Sar</taxon>
        <taxon>Alveolata</taxon>
        <taxon>Dinophyceae</taxon>
        <taxon>Suessiales</taxon>
        <taxon>Symbiodiniaceae</taxon>
        <taxon>Symbiodinium</taxon>
    </lineage>
</organism>
<dbReference type="EMBL" id="LSRX01001103">
    <property type="protein sequence ID" value="OLP83635.1"/>
    <property type="molecule type" value="Genomic_DNA"/>
</dbReference>
<keyword evidence="3 8" id="KW-0812">Transmembrane</keyword>
<reference evidence="10 11" key="1">
    <citation type="submission" date="2016-02" db="EMBL/GenBank/DDBJ databases">
        <title>Genome analysis of coral dinoflagellate symbionts highlights evolutionary adaptations to a symbiotic lifestyle.</title>
        <authorList>
            <person name="Aranda M."/>
            <person name="Li Y."/>
            <person name="Liew Y.J."/>
            <person name="Baumgarten S."/>
            <person name="Simakov O."/>
            <person name="Wilson M."/>
            <person name="Piel J."/>
            <person name="Ashoor H."/>
            <person name="Bougouffa S."/>
            <person name="Bajic V.B."/>
            <person name="Ryu T."/>
            <person name="Ravasi T."/>
            <person name="Bayer T."/>
            <person name="Micklem G."/>
            <person name="Kim H."/>
            <person name="Bhak J."/>
            <person name="Lajeunesse T.C."/>
            <person name="Voolstra C.R."/>
        </authorList>
    </citation>
    <scope>NUCLEOTIDE SEQUENCE [LARGE SCALE GENOMIC DNA]</scope>
    <source>
        <strain evidence="10 11">CCMP2467</strain>
    </source>
</reference>
<dbReference type="GO" id="GO:0030145">
    <property type="term" value="F:manganese ion binding"/>
    <property type="evidence" value="ECO:0007669"/>
    <property type="project" value="InterPro"/>
</dbReference>
<evidence type="ECO:0000256" key="8">
    <source>
        <dbReference type="SAM" id="Phobius"/>
    </source>
</evidence>
<dbReference type="InterPro" id="IPR009388">
    <property type="entry name" value="PSII_PsbY"/>
</dbReference>
<dbReference type="OrthoDB" id="443709at2759"/>
<feature type="transmembrane region" description="Helical" evidence="8">
    <location>
        <begin position="197"/>
        <end position="216"/>
    </location>
</feature>
<dbReference type="Pfam" id="PF06298">
    <property type="entry name" value="PsbY"/>
    <property type="match status" value="2"/>
</dbReference>
<sequence>MARSNSVAAPLLFIAAAVYVLSCCRSAPSFVAPPKAAEAALQQQQQAAVVSATLAAASMPAPAWAARASDEDDEGFDVRIIAVLALPLFAISWALFNVWRVAFRQVVRQGENAKGNIMARSNSVAAPLLFIAAAVYVLSCCRSAPSFVAPPKAAEAALQQQQQAAVVSATLAAASMPAPAWAARASDEDDEGFDVRIIAVLALPLFAISWALFNVWRVAFRQVVRQGENAKGNAL</sequence>
<comment type="caution">
    <text evidence="10">The sequence shown here is derived from an EMBL/GenBank/DDBJ whole genome shotgun (WGS) entry which is preliminary data.</text>
</comment>
<keyword evidence="2" id="KW-0602">Photosynthesis</keyword>
<feature type="chain" id="PRO_5012005630" evidence="9">
    <location>
        <begin position="27"/>
        <end position="235"/>
    </location>
</feature>
<evidence type="ECO:0000256" key="4">
    <source>
        <dbReference type="ARBA" id="ARBA00022989"/>
    </source>
</evidence>
<keyword evidence="4 8" id="KW-1133">Transmembrane helix</keyword>
<proteinExistence type="inferred from homology"/>
<feature type="signal peptide" evidence="9">
    <location>
        <begin position="1"/>
        <end position="26"/>
    </location>
</feature>
<keyword evidence="11" id="KW-1185">Reference proteome</keyword>
<evidence type="ECO:0000256" key="7">
    <source>
        <dbReference type="ARBA" id="ARBA00023276"/>
    </source>
</evidence>
<feature type="transmembrane region" description="Helical" evidence="8">
    <location>
        <begin position="80"/>
        <end position="103"/>
    </location>
</feature>
<name>A0A1Q9CL50_SYMMI</name>
<keyword evidence="9" id="KW-0732">Signal</keyword>
<dbReference type="HAMAP" id="MF_00717">
    <property type="entry name" value="PSII_PsbY"/>
    <property type="match status" value="2"/>
</dbReference>
<evidence type="ECO:0000256" key="5">
    <source>
        <dbReference type="ARBA" id="ARBA00023078"/>
    </source>
</evidence>
<keyword evidence="6 8" id="KW-0472">Membrane</keyword>
<evidence type="ECO:0000256" key="3">
    <source>
        <dbReference type="ARBA" id="ARBA00022692"/>
    </source>
</evidence>
<comment type="subcellular location">
    <subcellularLocation>
        <location evidence="1">Membrane</location>
    </subcellularLocation>
</comment>
<protein>
    <submittedName>
        <fullName evidence="10">Uncharacterized protein</fullName>
    </submittedName>
</protein>
<evidence type="ECO:0000256" key="1">
    <source>
        <dbReference type="ARBA" id="ARBA00004370"/>
    </source>
</evidence>
<evidence type="ECO:0000313" key="11">
    <source>
        <dbReference type="Proteomes" id="UP000186817"/>
    </source>
</evidence>
<dbReference type="GO" id="GO:0015979">
    <property type="term" value="P:photosynthesis"/>
    <property type="evidence" value="ECO:0007669"/>
    <property type="project" value="UniProtKB-KW"/>
</dbReference>
<evidence type="ECO:0000313" key="10">
    <source>
        <dbReference type="EMBL" id="OLP83635.1"/>
    </source>
</evidence>
<evidence type="ECO:0000256" key="9">
    <source>
        <dbReference type="SAM" id="SignalP"/>
    </source>
</evidence>
<dbReference type="Proteomes" id="UP000186817">
    <property type="component" value="Unassembled WGS sequence"/>
</dbReference>